<dbReference type="Gene3D" id="3.30.300.10">
    <property type="match status" value="1"/>
</dbReference>
<reference evidence="13 14" key="1">
    <citation type="submission" date="2019-08" db="EMBL/GenBank/DDBJ databases">
        <title>In-depth cultivation of the pig gut microbiome towards novel bacterial diversity and tailored functional studies.</title>
        <authorList>
            <person name="Wylensek D."/>
            <person name="Hitch T.C.A."/>
            <person name="Clavel T."/>
        </authorList>
    </citation>
    <scope>NUCLEOTIDE SEQUENCE [LARGE SCALE GENOMIC DNA]</scope>
    <source>
        <strain evidence="13 14">Med78-601-WT-4W-RMD-3</strain>
    </source>
</reference>
<evidence type="ECO:0000256" key="7">
    <source>
        <dbReference type="ARBA" id="ARBA00022755"/>
    </source>
</evidence>
<keyword evidence="8 11" id="KW-0067">ATP-binding</keyword>
<feature type="domain" description="GMPS ATP-PPase" evidence="12">
    <location>
        <begin position="113"/>
        <end position="302"/>
    </location>
</feature>
<evidence type="ECO:0000256" key="3">
    <source>
        <dbReference type="ARBA" id="ARBA00012746"/>
    </source>
</evidence>
<evidence type="ECO:0000256" key="8">
    <source>
        <dbReference type="ARBA" id="ARBA00022840"/>
    </source>
</evidence>
<accession>A0A844FHD3</accession>
<dbReference type="GO" id="GO:0003921">
    <property type="term" value="F:GMP synthase activity"/>
    <property type="evidence" value="ECO:0007669"/>
    <property type="project" value="InterPro"/>
</dbReference>
<keyword evidence="5 11" id="KW-0547">Nucleotide-binding</keyword>
<dbReference type="PANTHER" id="PTHR11922">
    <property type="entry name" value="GMP SYNTHASE-RELATED"/>
    <property type="match status" value="1"/>
</dbReference>
<dbReference type="Pfam" id="PF02540">
    <property type="entry name" value="NAD_synthase"/>
    <property type="match status" value="1"/>
</dbReference>
<evidence type="ECO:0000256" key="10">
    <source>
        <dbReference type="ARBA" id="ARBA00031356"/>
    </source>
</evidence>
<organism evidence="13 14">
    <name type="scientific">Anaerosalibacter bizertensis</name>
    <dbReference type="NCBI Taxonomy" id="932217"/>
    <lineage>
        <taxon>Bacteria</taxon>
        <taxon>Bacillati</taxon>
        <taxon>Bacillota</taxon>
        <taxon>Tissierellia</taxon>
        <taxon>Tissierellales</taxon>
        <taxon>Sporanaerobacteraceae</taxon>
        <taxon>Anaerosalibacter</taxon>
    </lineage>
</organism>
<dbReference type="PANTHER" id="PTHR11922:SF2">
    <property type="entry name" value="GMP SYNTHASE [GLUTAMINE-HYDROLYZING]"/>
    <property type="match status" value="1"/>
</dbReference>
<sequence length="427" mass="48419">MILILDFGGKCSRIVGRIVRESKVYCEILPHNVSIDRIKEKNPQGIIFTGEVKEEVNEEIFDLDIKAIGLGSKNKALNEKYGVKVYENETYSDDTKKIINDFLFEECKLKPYWDMKEFVDRSIKEIKEQVGDGKAICGLSGGVDSSVAAVLVHEAIGDNLTCVFVDHGLLRKNEAEEVETFFREKFNMNLIKVDARERFLNKLKGITDPEQKRKIIGEEFIRVFEEEQSKLDGIGYLVQGTIYPDVIESGGDENQVVKSHHNVGGLPEDVNFELVEPLRQLFKDEVREVGTILGIPEEAVHRQPFPGPGLGVRVLGEITEEKLDIVREADYIFRDEIKKAGLDKEIWQYFAILPGIRSVGVSAGKRTYNYTVALRAIYSIDGMTAQWAKIPLEVLEKISARIVNEVEHVNRVVYDITNKPPATIEWE</sequence>
<dbReference type="EC" id="6.3.5.2" evidence="3"/>
<evidence type="ECO:0000256" key="11">
    <source>
        <dbReference type="PROSITE-ProRule" id="PRU00886"/>
    </source>
</evidence>
<evidence type="ECO:0000256" key="5">
    <source>
        <dbReference type="ARBA" id="ARBA00022741"/>
    </source>
</evidence>
<dbReference type="UniPathway" id="UPA00189">
    <property type="reaction ID" value="UER00296"/>
</dbReference>
<feature type="binding site" evidence="11">
    <location>
        <begin position="140"/>
        <end position="146"/>
    </location>
    <ligand>
        <name>ATP</name>
        <dbReference type="ChEBI" id="CHEBI:30616"/>
    </ligand>
</feature>
<keyword evidence="4 13" id="KW-0436">Ligase</keyword>
<dbReference type="NCBIfam" id="NF000848">
    <property type="entry name" value="PRK00074.1"/>
    <property type="match status" value="1"/>
</dbReference>
<name>A0A844FHD3_9FIRM</name>
<protein>
    <recommendedName>
        <fullName evidence="3">GMP synthase (glutamine-hydrolyzing)</fullName>
        <ecNumber evidence="3">6.3.5.2</ecNumber>
    </recommendedName>
    <alternativeName>
        <fullName evidence="10">Glutamine amidotransferase</fullName>
    </alternativeName>
</protein>
<evidence type="ECO:0000313" key="14">
    <source>
        <dbReference type="Proteomes" id="UP000462760"/>
    </source>
</evidence>
<dbReference type="RefSeq" id="WP_154484076.1">
    <property type="nucleotide sequence ID" value="NZ_VULR01000007.1"/>
</dbReference>
<dbReference type="PROSITE" id="PS51553">
    <property type="entry name" value="GMPS_ATP_PPASE"/>
    <property type="match status" value="1"/>
</dbReference>
<keyword evidence="7 11" id="KW-0658">Purine biosynthesis</keyword>
<keyword evidence="6 11" id="KW-0332">GMP biosynthesis</keyword>
<dbReference type="NCBIfam" id="TIGR00884">
    <property type="entry name" value="guaA_Cterm"/>
    <property type="match status" value="1"/>
</dbReference>
<evidence type="ECO:0000256" key="4">
    <source>
        <dbReference type="ARBA" id="ARBA00022598"/>
    </source>
</evidence>
<dbReference type="GO" id="GO:0005829">
    <property type="term" value="C:cytosol"/>
    <property type="evidence" value="ECO:0007669"/>
    <property type="project" value="TreeGrafter"/>
</dbReference>
<evidence type="ECO:0000256" key="2">
    <source>
        <dbReference type="ARBA" id="ARBA00005153"/>
    </source>
</evidence>
<dbReference type="InterPro" id="IPR001674">
    <property type="entry name" value="GMP_synth_C"/>
</dbReference>
<dbReference type="FunFam" id="3.40.50.620:FF:000001">
    <property type="entry name" value="GMP synthase [glutamine-hydrolyzing]"/>
    <property type="match status" value="1"/>
</dbReference>
<dbReference type="InterPro" id="IPR029062">
    <property type="entry name" value="Class_I_gatase-like"/>
</dbReference>
<comment type="pathway">
    <text evidence="2">Purine metabolism; GMP biosynthesis; GMP from XMP (L-Gln route): step 1/1.</text>
</comment>
<dbReference type="AlphaFoldDB" id="A0A844FHD3"/>
<dbReference type="InterPro" id="IPR014729">
    <property type="entry name" value="Rossmann-like_a/b/a_fold"/>
</dbReference>
<dbReference type="CDD" id="cd01997">
    <property type="entry name" value="GMP_synthase_C"/>
    <property type="match status" value="1"/>
</dbReference>
<evidence type="ECO:0000256" key="1">
    <source>
        <dbReference type="ARBA" id="ARBA00002332"/>
    </source>
</evidence>
<evidence type="ECO:0000313" key="13">
    <source>
        <dbReference type="EMBL" id="MSS43394.1"/>
    </source>
</evidence>
<dbReference type="SUPFAM" id="SSF52317">
    <property type="entry name" value="Class I glutamine amidotransferase-like"/>
    <property type="match status" value="1"/>
</dbReference>
<dbReference type="Proteomes" id="UP000462760">
    <property type="component" value="Unassembled WGS sequence"/>
</dbReference>
<proteinExistence type="predicted"/>
<evidence type="ECO:0000259" key="12">
    <source>
        <dbReference type="PROSITE" id="PS51553"/>
    </source>
</evidence>
<dbReference type="GO" id="GO:0005524">
    <property type="term" value="F:ATP binding"/>
    <property type="evidence" value="ECO:0007669"/>
    <property type="project" value="UniProtKB-UniRule"/>
</dbReference>
<evidence type="ECO:0000256" key="6">
    <source>
        <dbReference type="ARBA" id="ARBA00022749"/>
    </source>
</evidence>
<dbReference type="FunFam" id="3.30.300.10:FF:000002">
    <property type="entry name" value="GMP synthase [glutamine-hydrolyzing]"/>
    <property type="match status" value="1"/>
</dbReference>
<dbReference type="InterPro" id="IPR025777">
    <property type="entry name" value="GMPS_ATP_PPase_dom"/>
</dbReference>
<comment type="caution">
    <text evidence="13">The sequence shown here is derived from an EMBL/GenBank/DDBJ whole genome shotgun (WGS) entry which is preliminary data.</text>
</comment>
<evidence type="ECO:0000256" key="9">
    <source>
        <dbReference type="ARBA" id="ARBA00022962"/>
    </source>
</evidence>
<dbReference type="InterPro" id="IPR022310">
    <property type="entry name" value="NAD/GMP_synthase"/>
</dbReference>
<dbReference type="Gene3D" id="3.40.50.620">
    <property type="entry name" value="HUPs"/>
    <property type="match status" value="1"/>
</dbReference>
<keyword evidence="9" id="KW-0315">Glutamine amidotransferase</keyword>
<comment type="function">
    <text evidence="1">Catalyzes the synthesis of GMP from XMP.</text>
</comment>
<dbReference type="Gene3D" id="3.40.50.880">
    <property type="match status" value="1"/>
</dbReference>
<gene>
    <name evidence="13" type="primary">guaA</name>
    <name evidence="13" type="ORF">FYJ27_06555</name>
</gene>
<dbReference type="EMBL" id="VULR01000007">
    <property type="protein sequence ID" value="MSS43394.1"/>
    <property type="molecule type" value="Genomic_DNA"/>
</dbReference>
<dbReference type="OrthoDB" id="9802219at2"/>
<dbReference type="Pfam" id="PF00958">
    <property type="entry name" value="GMP_synt_C"/>
    <property type="match status" value="1"/>
</dbReference>
<dbReference type="SUPFAM" id="SSF52402">
    <property type="entry name" value="Adenine nucleotide alpha hydrolases-like"/>
    <property type="match status" value="1"/>
</dbReference>